<dbReference type="Pfam" id="PF12802">
    <property type="entry name" value="MarR_2"/>
    <property type="match status" value="1"/>
</dbReference>
<protein>
    <submittedName>
        <fullName evidence="2">MarR family transcriptional regulator</fullName>
    </submittedName>
</protein>
<dbReference type="PRINTS" id="PR00598">
    <property type="entry name" value="HTHMARR"/>
</dbReference>
<dbReference type="InterPro" id="IPR039422">
    <property type="entry name" value="MarR/SlyA-like"/>
</dbReference>
<proteinExistence type="predicted"/>
<comment type="caution">
    <text evidence="2">The sequence shown here is derived from an EMBL/GenBank/DDBJ whole genome shotgun (WGS) entry which is preliminary data.</text>
</comment>
<dbReference type="SUPFAM" id="SSF46785">
    <property type="entry name" value="Winged helix' DNA-binding domain"/>
    <property type="match status" value="1"/>
</dbReference>
<accession>A0A329R0N5</accession>
<dbReference type="EMBL" id="QMIG01000003">
    <property type="protein sequence ID" value="RAW17559.1"/>
    <property type="molecule type" value="Genomic_DNA"/>
</dbReference>
<dbReference type="AlphaFoldDB" id="A0A329R0N5"/>
<dbReference type="OrthoDB" id="4826718at2"/>
<dbReference type="GO" id="GO:0006950">
    <property type="term" value="P:response to stress"/>
    <property type="evidence" value="ECO:0007669"/>
    <property type="project" value="TreeGrafter"/>
</dbReference>
<dbReference type="InterPro" id="IPR036390">
    <property type="entry name" value="WH_DNA-bd_sf"/>
</dbReference>
<dbReference type="PROSITE" id="PS50995">
    <property type="entry name" value="HTH_MARR_2"/>
    <property type="match status" value="1"/>
</dbReference>
<sequence length="152" mass="17040">MMPIDDPTPERLRRIPSRQLTQAAAHAHRIVAHRLADFRTHHYAVMAALDEAGPCSQAALGRMCRMDRSDIVTAVDDLAARGLVVRSPDETDRRRNTVSLTPEGSGMLRHLDEQVRLAQDDLFEPLSPEERAHLASLLGRVLEYHTHLDGTH</sequence>
<name>A0A329R0N5_9ACTN</name>
<evidence type="ECO:0000313" key="3">
    <source>
        <dbReference type="Proteomes" id="UP000250462"/>
    </source>
</evidence>
<dbReference type="PANTHER" id="PTHR33164">
    <property type="entry name" value="TRANSCRIPTIONAL REGULATOR, MARR FAMILY"/>
    <property type="match status" value="1"/>
</dbReference>
<evidence type="ECO:0000313" key="2">
    <source>
        <dbReference type="EMBL" id="RAW17559.1"/>
    </source>
</evidence>
<dbReference type="SMART" id="SM00347">
    <property type="entry name" value="HTH_MARR"/>
    <property type="match status" value="1"/>
</dbReference>
<dbReference type="Proteomes" id="UP000250462">
    <property type="component" value="Unassembled WGS sequence"/>
</dbReference>
<dbReference type="GO" id="GO:0003700">
    <property type="term" value="F:DNA-binding transcription factor activity"/>
    <property type="evidence" value="ECO:0007669"/>
    <property type="project" value="InterPro"/>
</dbReference>
<dbReference type="InterPro" id="IPR000835">
    <property type="entry name" value="HTH_MarR-typ"/>
</dbReference>
<dbReference type="Gene3D" id="1.10.10.10">
    <property type="entry name" value="Winged helix-like DNA-binding domain superfamily/Winged helix DNA-binding domain"/>
    <property type="match status" value="1"/>
</dbReference>
<dbReference type="InterPro" id="IPR036388">
    <property type="entry name" value="WH-like_DNA-bd_sf"/>
</dbReference>
<dbReference type="PANTHER" id="PTHR33164:SF95">
    <property type="entry name" value="TRANSCRIPTIONAL REGULATOR"/>
    <property type="match status" value="1"/>
</dbReference>
<reference evidence="2 3" key="1">
    <citation type="submission" date="2018-06" db="EMBL/GenBank/DDBJ databases">
        <title>Phytoactinopolyspora halophila sp. nov., a novel halophilic actinomycete isolated from a saline soil in China.</title>
        <authorList>
            <person name="Tang S.-K."/>
        </authorList>
    </citation>
    <scope>NUCLEOTIDE SEQUENCE [LARGE SCALE GENOMIC DNA]</scope>
    <source>
        <strain evidence="2 3">YIM 96934</strain>
    </source>
</reference>
<feature type="domain" description="HTH marR-type" evidence="1">
    <location>
        <begin position="13"/>
        <end position="143"/>
    </location>
</feature>
<organism evidence="2 3">
    <name type="scientific">Phytoactinopolyspora halophila</name>
    <dbReference type="NCBI Taxonomy" id="1981511"/>
    <lineage>
        <taxon>Bacteria</taxon>
        <taxon>Bacillati</taxon>
        <taxon>Actinomycetota</taxon>
        <taxon>Actinomycetes</taxon>
        <taxon>Jiangellales</taxon>
        <taxon>Jiangellaceae</taxon>
        <taxon>Phytoactinopolyspora</taxon>
    </lineage>
</organism>
<evidence type="ECO:0000259" key="1">
    <source>
        <dbReference type="PROSITE" id="PS50995"/>
    </source>
</evidence>
<gene>
    <name evidence="2" type="ORF">DPM12_06090</name>
</gene>
<keyword evidence="3" id="KW-1185">Reference proteome</keyword>